<evidence type="ECO:0000313" key="3">
    <source>
        <dbReference type="Proteomes" id="UP000320762"/>
    </source>
</evidence>
<proteinExistence type="predicted"/>
<feature type="domain" description="PhoD-like phosphatase metallophosphatase" evidence="1">
    <location>
        <begin position="160"/>
        <end position="407"/>
    </location>
</feature>
<sequence>MVASPLIDPATSLTFARTGAVYEDGANIVVRYPQTNATEGAVRVLWRKTDDEQSPAWIKGPLVQMNSDSDWVGHASIFGLVESTQYEYILSSPDSDILPYPEKPITFRTFPNPRTKGSNFRFISTSCHLPNFPYVPGARDTMLGWDYLANYLETQVKEATAPLVQFALFLGDFIYADVPYYWGDDQEAYRRLYRRNYKSASFRKVYEQLPILHTYDDHEILNNFSGLDDPATAPYPNASDAFDIYNARANYPARSTGQYYYTFNYDDSAFFVLDTRRYRDGLDVPFEERTMLGAKQLAALRSWIQNSKNTATFKFVVSSVPFTSLWGHDAQTDCWPGFPTERAALFELFHSVPNIVILSGDRHEFAHIEYAGGHGQHTFHEVSASPMNMFYIPLYHTLKQQSAETLAVTVAREGVNGTEFVDEEVPRERVLKYIPQGNQKWATFDVDTRDPHYPTVQIEAFIGGAPAYHYQLNGTAVNLRRGFSAIGERFDLSNFFSNLFQSR</sequence>
<dbReference type="Gene3D" id="3.60.21.70">
    <property type="entry name" value="PhoD-like phosphatase"/>
    <property type="match status" value="1"/>
</dbReference>
<protein>
    <submittedName>
        <fullName evidence="2">PhoD-like phosphatase-domain-containing protein</fullName>
    </submittedName>
</protein>
<dbReference type="AlphaFoldDB" id="A0A550BVP7"/>
<dbReference type="PANTHER" id="PTHR43606">
    <property type="entry name" value="PHOSPHATASE, PUTATIVE (AFU_ORTHOLOGUE AFUA_6G08710)-RELATED"/>
    <property type="match status" value="1"/>
</dbReference>
<dbReference type="SUPFAM" id="SSF56300">
    <property type="entry name" value="Metallo-dependent phosphatases"/>
    <property type="match status" value="1"/>
</dbReference>
<dbReference type="EMBL" id="VDMD01000064">
    <property type="protein sequence ID" value="TRM56624.1"/>
    <property type="molecule type" value="Genomic_DNA"/>
</dbReference>
<dbReference type="Proteomes" id="UP000320762">
    <property type="component" value="Unassembled WGS sequence"/>
</dbReference>
<dbReference type="Pfam" id="PF09423">
    <property type="entry name" value="PhoD"/>
    <property type="match status" value="1"/>
</dbReference>
<gene>
    <name evidence="2" type="ORF">BD626DRAFT_551471</name>
</gene>
<dbReference type="STRING" id="97359.A0A550BVP7"/>
<organism evidence="2 3">
    <name type="scientific">Schizophyllum amplum</name>
    <dbReference type="NCBI Taxonomy" id="97359"/>
    <lineage>
        <taxon>Eukaryota</taxon>
        <taxon>Fungi</taxon>
        <taxon>Dikarya</taxon>
        <taxon>Basidiomycota</taxon>
        <taxon>Agaricomycotina</taxon>
        <taxon>Agaricomycetes</taxon>
        <taxon>Agaricomycetidae</taxon>
        <taxon>Agaricales</taxon>
        <taxon>Schizophyllaceae</taxon>
        <taxon>Schizophyllum</taxon>
    </lineage>
</organism>
<dbReference type="InterPro" id="IPR052900">
    <property type="entry name" value="Phospholipid_Metab_Enz"/>
</dbReference>
<dbReference type="PANTHER" id="PTHR43606:SF2">
    <property type="entry name" value="ALKALINE PHOSPHATASE FAMILY PROTEIN (AFU_ORTHOLOGUE AFUA_5G03860)"/>
    <property type="match status" value="1"/>
</dbReference>
<dbReference type="OrthoDB" id="2100241at2759"/>
<name>A0A550BVP7_9AGAR</name>
<accession>A0A550BVP7</accession>
<dbReference type="InterPro" id="IPR018946">
    <property type="entry name" value="PhoD-like_MPP"/>
</dbReference>
<evidence type="ECO:0000313" key="2">
    <source>
        <dbReference type="EMBL" id="TRM56624.1"/>
    </source>
</evidence>
<dbReference type="InterPro" id="IPR029052">
    <property type="entry name" value="Metallo-depent_PP-like"/>
</dbReference>
<reference evidence="2 3" key="1">
    <citation type="journal article" date="2019" name="New Phytol.">
        <title>Comparative genomics reveals unique wood-decay strategies and fruiting body development in the Schizophyllaceae.</title>
        <authorList>
            <person name="Almasi E."/>
            <person name="Sahu N."/>
            <person name="Krizsan K."/>
            <person name="Balint B."/>
            <person name="Kovacs G.M."/>
            <person name="Kiss B."/>
            <person name="Cseklye J."/>
            <person name="Drula E."/>
            <person name="Henrissat B."/>
            <person name="Nagy I."/>
            <person name="Chovatia M."/>
            <person name="Adam C."/>
            <person name="LaButti K."/>
            <person name="Lipzen A."/>
            <person name="Riley R."/>
            <person name="Grigoriev I.V."/>
            <person name="Nagy L.G."/>
        </authorList>
    </citation>
    <scope>NUCLEOTIDE SEQUENCE [LARGE SCALE GENOMIC DNA]</scope>
    <source>
        <strain evidence="2 3">NL-1724</strain>
    </source>
</reference>
<dbReference type="InterPro" id="IPR038607">
    <property type="entry name" value="PhoD-like_sf"/>
</dbReference>
<dbReference type="CDD" id="cd07389">
    <property type="entry name" value="MPP_PhoD"/>
    <property type="match status" value="1"/>
</dbReference>
<comment type="caution">
    <text evidence="2">The sequence shown here is derived from an EMBL/GenBank/DDBJ whole genome shotgun (WGS) entry which is preliminary data.</text>
</comment>
<evidence type="ECO:0000259" key="1">
    <source>
        <dbReference type="Pfam" id="PF09423"/>
    </source>
</evidence>
<keyword evidence="3" id="KW-1185">Reference proteome</keyword>